<dbReference type="PANTHER" id="PTHR47234:SF1">
    <property type="entry name" value="TONB-DEPENDENT RECEPTOR"/>
    <property type="match status" value="1"/>
</dbReference>
<organism evidence="14 15">
    <name type="scientific">Dyella telluris</name>
    <dbReference type="NCBI Taxonomy" id="2763498"/>
    <lineage>
        <taxon>Bacteria</taxon>
        <taxon>Pseudomonadati</taxon>
        <taxon>Pseudomonadota</taxon>
        <taxon>Gammaproteobacteria</taxon>
        <taxon>Lysobacterales</taxon>
        <taxon>Rhodanobacteraceae</taxon>
        <taxon>Dyella</taxon>
    </lineage>
</organism>
<evidence type="ECO:0000256" key="6">
    <source>
        <dbReference type="ARBA" id="ARBA00023136"/>
    </source>
</evidence>
<evidence type="ECO:0000256" key="5">
    <source>
        <dbReference type="ARBA" id="ARBA00023077"/>
    </source>
</evidence>
<dbReference type="InterPro" id="IPR037066">
    <property type="entry name" value="Plug_dom_sf"/>
</dbReference>
<feature type="region of interest" description="Disordered" evidence="10">
    <location>
        <begin position="32"/>
        <end position="54"/>
    </location>
</feature>
<protein>
    <submittedName>
        <fullName evidence="14">TonB-dependent receptor</fullName>
    </submittedName>
</protein>
<dbReference type="Gene3D" id="2.170.130.10">
    <property type="entry name" value="TonB-dependent receptor, plug domain"/>
    <property type="match status" value="1"/>
</dbReference>
<dbReference type="Pfam" id="PF07715">
    <property type="entry name" value="Plug"/>
    <property type="match status" value="1"/>
</dbReference>
<dbReference type="Pfam" id="PF00593">
    <property type="entry name" value="TonB_dep_Rec_b-barrel"/>
    <property type="match status" value="1"/>
</dbReference>
<keyword evidence="6 8" id="KW-0472">Membrane</keyword>
<dbReference type="GO" id="GO:0009279">
    <property type="term" value="C:cell outer membrane"/>
    <property type="evidence" value="ECO:0007669"/>
    <property type="project" value="UniProtKB-SubCell"/>
</dbReference>
<evidence type="ECO:0000259" key="12">
    <source>
        <dbReference type="Pfam" id="PF00593"/>
    </source>
</evidence>
<accession>A0A7G8PYV4</accession>
<evidence type="ECO:0000256" key="7">
    <source>
        <dbReference type="ARBA" id="ARBA00023237"/>
    </source>
</evidence>
<dbReference type="InterPro" id="IPR012910">
    <property type="entry name" value="Plug_dom"/>
</dbReference>
<sequence length="966" mass="105697">MLKSKLTAAVLAALAFGYASATLAATDADNAPAQASSQDTSSSSQSDSQSDQVKKAKKLEAVTVTGSLIPQSQVETAQPVVTITADQMKARGFTTVAEALQQASFATGSVQGPQDNNSFTTGAQTLSMFGLPVGFTKYLIDGRPMGDFPGLYNGSDIFNNLSNIPQEMVDHIDILPGGQSSLYGSDAIAGVVNIVLKKKVDAPVIDVRLGGFSEGGGSSQRISFADSFQFGAFNTMIGVQYEQKKPIWGYDRDLTKQYFTEGTTPPTASRDYLVLSGITGKYLFLDPNNCSTVASGYGGTEMKQYRQGRGYYCGSQYSAGYATLANDTKTANLYSHSTFDVNEDLQLYGDLLYNYQEQKFTSGSNTTFWGTSVATAGSTGGYFWDPTVGDLRLMQKIFTPEEVGGFDNIMSKQYESSYMLTLGGKGHFLDNWDYDLGFTHSDDQLTNRDFQRFTGPIEQYFANHVMGHQQGTYSGYPVFTPNYAALYNQISPSDFRSFTGYTTSHSKTWDNMIRGQVTDQSLFVMPGGDAGLAVVMEGGNQGWDSSPDPRLLETITDGNGNTQSYVYGTSATPGAGHRSRFATTGELRLPLLEQLTMDLSTRYDAYYVDNQTVDHTTFNVGLEYRPVETLLLRGRYGSAFKAPTLADEFQRPSGSYNSVTDYLNCARLGYAPAVAPTKCPPPYDNTQYQGLTYGNPALQPITAKVWSYGFVWAPIERMSIAVDYLHWNINNEVVQVDPDKLSKTEYLCDIGTLDPKSGTCAQAFSLITRGPGKDGLLGPITNIATPKLNLANEEVNAITANFSYVQPIGSFGELSMALSYSDLLKHTTQDFVIDPKIDVLREPFYSTDFKSKANGSLTWSKGDWGATLYFNRYGSTPNYLATVLNSYEEPGTGKLAPWILYNASVTYNPMKNLALSLLVNNLFNSMPPKDDSYPGTFNQPYNTDNYNVYGRAIYLEAKYSFGGTAR</sequence>
<feature type="domain" description="TonB-dependent receptor-like beta-barrel" evidence="12">
    <location>
        <begin position="423"/>
        <end position="922"/>
    </location>
</feature>
<evidence type="ECO:0000313" key="15">
    <source>
        <dbReference type="Proteomes" id="UP000515873"/>
    </source>
</evidence>
<dbReference type="KEGG" id="dtl:H8F01_11155"/>
<keyword evidence="4 8" id="KW-0812">Transmembrane</keyword>
<proteinExistence type="inferred from homology"/>
<keyword evidence="2 8" id="KW-0813">Transport</keyword>
<evidence type="ECO:0000256" key="9">
    <source>
        <dbReference type="RuleBase" id="RU003357"/>
    </source>
</evidence>
<gene>
    <name evidence="14" type="ORF">H8F01_11155</name>
</gene>
<dbReference type="InterPro" id="IPR039426">
    <property type="entry name" value="TonB-dep_rcpt-like"/>
</dbReference>
<comment type="subcellular location">
    <subcellularLocation>
        <location evidence="1 8">Cell outer membrane</location>
        <topology evidence="1 8">Multi-pass membrane protein</topology>
    </subcellularLocation>
</comment>
<feature type="domain" description="TonB-dependent receptor plug" evidence="13">
    <location>
        <begin position="73"/>
        <end position="191"/>
    </location>
</feature>
<dbReference type="RefSeq" id="WP_187055204.1">
    <property type="nucleotide sequence ID" value="NZ_CP060412.1"/>
</dbReference>
<dbReference type="InterPro" id="IPR000531">
    <property type="entry name" value="Beta-barrel_TonB"/>
</dbReference>
<keyword evidence="11" id="KW-0732">Signal</keyword>
<evidence type="ECO:0000256" key="11">
    <source>
        <dbReference type="SAM" id="SignalP"/>
    </source>
</evidence>
<evidence type="ECO:0000259" key="13">
    <source>
        <dbReference type="Pfam" id="PF07715"/>
    </source>
</evidence>
<feature type="compositionally biased region" description="Low complexity" evidence="10">
    <location>
        <begin position="32"/>
        <end position="51"/>
    </location>
</feature>
<dbReference type="InterPro" id="IPR036942">
    <property type="entry name" value="Beta-barrel_TonB_sf"/>
</dbReference>
<evidence type="ECO:0000256" key="10">
    <source>
        <dbReference type="SAM" id="MobiDB-lite"/>
    </source>
</evidence>
<evidence type="ECO:0000313" key="14">
    <source>
        <dbReference type="EMBL" id="QNJ99711.1"/>
    </source>
</evidence>
<evidence type="ECO:0000256" key="2">
    <source>
        <dbReference type="ARBA" id="ARBA00022448"/>
    </source>
</evidence>
<evidence type="ECO:0000256" key="1">
    <source>
        <dbReference type="ARBA" id="ARBA00004571"/>
    </source>
</evidence>
<evidence type="ECO:0000256" key="3">
    <source>
        <dbReference type="ARBA" id="ARBA00022452"/>
    </source>
</evidence>
<dbReference type="EMBL" id="CP060412">
    <property type="protein sequence ID" value="QNJ99711.1"/>
    <property type="molecule type" value="Genomic_DNA"/>
</dbReference>
<dbReference type="SUPFAM" id="SSF56935">
    <property type="entry name" value="Porins"/>
    <property type="match status" value="1"/>
</dbReference>
<dbReference type="Gene3D" id="2.40.170.20">
    <property type="entry name" value="TonB-dependent receptor, beta-barrel domain"/>
    <property type="match status" value="1"/>
</dbReference>
<feature type="chain" id="PRO_5028890654" evidence="11">
    <location>
        <begin position="25"/>
        <end position="966"/>
    </location>
</feature>
<keyword evidence="5 9" id="KW-0798">TonB box</keyword>
<keyword evidence="15" id="KW-1185">Reference proteome</keyword>
<keyword evidence="7 8" id="KW-0998">Cell outer membrane</keyword>
<dbReference type="PANTHER" id="PTHR47234">
    <property type="match status" value="1"/>
</dbReference>
<dbReference type="PROSITE" id="PS52016">
    <property type="entry name" value="TONB_DEPENDENT_REC_3"/>
    <property type="match status" value="1"/>
</dbReference>
<evidence type="ECO:0000256" key="8">
    <source>
        <dbReference type="PROSITE-ProRule" id="PRU01360"/>
    </source>
</evidence>
<evidence type="ECO:0000256" key="4">
    <source>
        <dbReference type="ARBA" id="ARBA00022692"/>
    </source>
</evidence>
<keyword evidence="3 8" id="KW-1134">Transmembrane beta strand</keyword>
<feature type="signal peptide" evidence="11">
    <location>
        <begin position="1"/>
        <end position="24"/>
    </location>
</feature>
<dbReference type="Proteomes" id="UP000515873">
    <property type="component" value="Chromosome"/>
</dbReference>
<comment type="similarity">
    <text evidence="8 9">Belongs to the TonB-dependent receptor family.</text>
</comment>
<name>A0A7G8PYV4_9GAMM</name>
<reference evidence="14 15" key="1">
    <citation type="submission" date="2020-08" db="EMBL/GenBank/DDBJ databases">
        <title>Dyella sp. G9 isolated from forest soil.</title>
        <authorList>
            <person name="Fu J."/>
            <person name="Qiu L."/>
        </authorList>
    </citation>
    <scope>NUCLEOTIDE SEQUENCE [LARGE SCALE GENOMIC DNA]</scope>
    <source>
        <strain evidence="14 15">G9</strain>
    </source>
</reference>
<keyword evidence="14" id="KW-0675">Receptor</keyword>
<dbReference type="AlphaFoldDB" id="A0A7G8PYV4"/>